<sequence>MSHGSKPAAWNAADISLSLLLPSSRMTATFGFVAAVNSILSVNLGVNDNFHEGDVRLFKPSFSSLTQDFSRCSSSSWKLVSSHKSLRSEVFSFRCTSPSTTSSISGASVTWPITLA</sequence>
<reference evidence="1" key="2">
    <citation type="journal article" date="2015" name="Data Brief">
        <title>Shoot transcriptome of the giant reed, Arundo donax.</title>
        <authorList>
            <person name="Barrero R.A."/>
            <person name="Guerrero F.D."/>
            <person name="Moolhuijzen P."/>
            <person name="Goolsby J.A."/>
            <person name="Tidwell J."/>
            <person name="Bellgard S.E."/>
            <person name="Bellgard M.I."/>
        </authorList>
    </citation>
    <scope>NUCLEOTIDE SEQUENCE</scope>
    <source>
        <tissue evidence="1">Shoot tissue taken approximately 20 cm above the soil surface</tissue>
    </source>
</reference>
<dbReference type="AlphaFoldDB" id="A0A0A9ECQ2"/>
<protein>
    <submittedName>
        <fullName evidence="1">Similar to phosphoribosylformylglycinamidine synthase</fullName>
    </submittedName>
</protein>
<proteinExistence type="predicted"/>
<organism evidence="1">
    <name type="scientific">Arundo donax</name>
    <name type="common">Giant reed</name>
    <name type="synonym">Donax arundinaceus</name>
    <dbReference type="NCBI Taxonomy" id="35708"/>
    <lineage>
        <taxon>Eukaryota</taxon>
        <taxon>Viridiplantae</taxon>
        <taxon>Streptophyta</taxon>
        <taxon>Embryophyta</taxon>
        <taxon>Tracheophyta</taxon>
        <taxon>Spermatophyta</taxon>
        <taxon>Magnoliopsida</taxon>
        <taxon>Liliopsida</taxon>
        <taxon>Poales</taxon>
        <taxon>Poaceae</taxon>
        <taxon>PACMAD clade</taxon>
        <taxon>Arundinoideae</taxon>
        <taxon>Arundineae</taxon>
        <taxon>Arundo</taxon>
    </lineage>
</organism>
<dbReference type="EMBL" id="GBRH01202290">
    <property type="protein sequence ID" value="JAD95605.1"/>
    <property type="molecule type" value="Transcribed_RNA"/>
</dbReference>
<name>A0A0A9ECQ2_ARUDO</name>
<accession>A0A0A9ECQ2</accession>
<reference evidence="1" key="1">
    <citation type="submission" date="2014-09" db="EMBL/GenBank/DDBJ databases">
        <authorList>
            <person name="Magalhaes I.L.F."/>
            <person name="Oliveira U."/>
            <person name="Santos F.R."/>
            <person name="Vidigal T.H.D.A."/>
            <person name="Brescovit A.D."/>
            <person name="Santos A.J."/>
        </authorList>
    </citation>
    <scope>NUCLEOTIDE SEQUENCE</scope>
    <source>
        <tissue evidence="1">Shoot tissue taken approximately 20 cm above the soil surface</tissue>
    </source>
</reference>
<evidence type="ECO:0000313" key="1">
    <source>
        <dbReference type="EMBL" id="JAD95605.1"/>
    </source>
</evidence>